<reference evidence="1" key="1">
    <citation type="journal article" date="2008" name="J. Bacteriol.">
        <title>Kingella kingae expresses type IV pili that mediate adherence to respiratory epithelial and synovial cells.</title>
        <authorList>
            <person name="Kehl-Fie T.E."/>
            <person name="Miller S.E."/>
            <person name="St Geme J.W.III."/>
        </authorList>
    </citation>
    <scope>NUCLEOTIDE SEQUENCE</scope>
    <source>
        <strain evidence="1">269-492</strain>
    </source>
</reference>
<dbReference type="GO" id="GO:0043107">
    <property type="term" value="P:type IV pilus-dependent motility"/>
    <property type="evidence" value="ECO:0007669"/>
    <property type="project" value="TreeGrafter"/>
</dbReference>
<dbReference type="AlphaFoldDB" id="B6SE77"/>
<dbReference type="PANTHER" id="PTHR40278:SF2">
    <property type="entry name" value="TYPE IV PILUS INNER MEMBRANE COMPONENT PILN"/>
    <property type="match status" value="1"/>
</dbReference>
<dbReference type="Pfam" id="PF05137">
    <property type="entry name" value="PilN"/>
    <property type="match status" value="1"/>
</dbReference>
<dbReference type="EMBL" id="EU828773">
    <property type="protein sequence ID" value="ACF19895.1"/>
    <property type="molecule type" value="Genomic_DNA"/>
</dbReference>
<sequence>MNLIKINLLPYREMEEQKKKKQFQTIMVIGAAAGLVAAGLIYSSLAGMILNQQGRNESLQAGIATLDKELEEIKTLNEQKRNFLERRQRIAELDNKRFEGARIIDTLNQLVPDGAYLLSLKGDASKNLVSNKYAITGKAISDNKVAVLMTALPSTGIFEQPELVKIEKTDDGQQFILNALLLEQKVIVPDVVGGGASVSSGAAAASVTSTPATSASGGK</sequence>
<dbReference type="GO" id="GO:0043683">
    <property type="term" value="P:type IV pilus assembly"/>
    <property type="evidence" value="ECO:0007669"/>
    <property type="project" value="TreeGrafter"/>
</dbReference>
<dbReference type="RefSeq" id="WP_026036228.1">
    <property type="nucleotide sequence ID" value="NZ_CP045141.1"/>
</dbReference>
<accession>B6SE77</accession>
<protein>
    <submittedName>
        <fullName evidence="1">PilN</fullName>
    </submittedName>
</protein>
<dbReference type="PANTHER" id="PTHR40278">
    <property type="entry name" value="DNA UTILIZATION PROTEIN HOFN"/>
    <property type="match status" value="1"/>
</dbReference>
<gene>
    <name evidence="1" type="primary">pilN</name>
</gene>
<dbReference type="InterPro" id="IPR052534">
    <property type="entry name" value="Extracell_DNA_Util/SecSys_Comp"/>
</dbReference>
<name>B6SE77_KINKI</name>
<proteinExistence type="predicted"/>
<dbReference type="InterPro" id="IPR007813">
    <property type="entry name" value="PilN"/>
</dbReference>
<evidence type="ECO:0000313" key="1">
    <source>
        <dbReference type="EMBL" id="ACF19895.1"/>
    </source>
</evidence>
<dbReference type="KEGG" id="kki:KKKWG1_1100"/>
<organism evidence="1">
    <name type="scientific">Kingella kingae</name>
    <dbReference type="NCBI Taxonomy" id="504"/>
    <lineage>
        <taxon>Bacteria</taxon>
        <taxon>Pseudomonadati</taxon>
        <taxon>Pseudomonadota</taxon>
        <taxon>Betaproteobacteria</taxon>
        <taxon>Neisseriales</taxon>
        <taxon>Neisseriaceae</taxon>
        <taxon>Kingella</taxon>
    </lineage>
</organism>